<dbReference type="AlphaFoldDB" id="A0A317PKI9"/>
<protein>
    <submittedName>
        <fullName evidence="2">tRNA threonylcarbamoyladenosine biosynthesis protein TsaB</fullName>
    </submittedName>
</protein>
<dbReference type="PANTHER" id="PTHR11735:SF11">
    <property type="entry name" value="TRNA THREONYLCARBAMOYLADENOSINE BIOSYNTHESIS PROTEIN TSAB"/>
    <property type="match status" value="1"/>
</dbReference>
<dbReference type="RefSeq" id="WP_110032419.1">
    <property type="nucleotide sequence ID" value="NZ_QGTR01000003.1"/>
</dbReference>
<sequence>MLILAIDCAQRFCAVALHDSATDTPIASRCPDIGRGHAELLPGIVAEVLALAGTDLAAVERLVVTTGPGSFAGIRVGVAFARGLALALSVPCVGVPTLMAMAQPLARVRDSAVMVALDARREHVWCAVVNADGGFAVPPCELKPEAAALLAATSDCLLAGSAAGQLVAIEPALQVRLAGGGLVHPDAPSIEAVARIGAGLDPAAYPPQPLYLRDPDAKPQAGFALAREA</sequence>
<dbReference type="NCBIfam" id="TIGR03725">
    <property type="entry name" value="T6A_YeaZ"/>
    <property type="match status" value="1"/>
</dbReference>
<keyword evidence="3" id="KW-1185">Reference proteome</keyword>
<evidence type="ECO:0000313" key="3">
    <source>
        <dbReference type="Proteomes" id="UP000246352"/>
    </source>
</evidence>
<reference evidence="2 3" key="1">
    <citation type="submission" date="2018-05" db="EMBL/GenBank/DDBJ databases">
        <title>Genomic Encyclopedia of Type Strains, Phase IV (KMG-IV): sequencing the most valuable type-strain genomes for metagenomic binning, comparative biology and taxonomic classification.</title>
        <authorList>
            <person name="Goeker M."/>
        </authorList>
    </citation>
    <scope>NUCLEOTIDE SEQUENCE [LARGE SCALE GENOMIC DNA]</scope>
    <source>
        <strain evidence="2 3">DSM 16791</strain>
    </source>
</reference>
<evidence type="ECO:0000313" key="2">
    <source>
        <dbReference type="EMBL" id="PWW00175.1"/>
    </source>
</evidence>
<dbReference type="Proteomes" id="UP000246352">
    <property type="component" value="Unassembled WGS sequence"/>
</dbReference>
<dbReference type="EMBL" id="QGTR01000003">
    <property type="protein sequence ID" value="PWW00175.1"/>
    <property type="molecule type" value="Genomic_DNA"/>
</dbReference>
<comment type="caution">
    <text evidence="2">The sequence shown here is derived from an EMBL/GenBank/DDBJ whole genome shotgun (WGS) entry which is preliminary data.</text>
</comment>
<proteinExistence type="predicted"/>
<accession>A0A317PKI9</accession>
<dbReference type="SUPFAM" id="SSF53067">
    <property type="entry name" value="Actin-like ATPase domain"/>
    <property type="match status" value="1"/>
</dbReference>
<dbReference type="PANTHER" id="PTHR11735">
    <property type="entry name" value="TRNA N6-ADENOSINE THREONYLCARBAMOYLTRANSFERASE"/>
    <property type="match status" value="1"/>
</dbReference>
<dbReference type="Pfam" id="PF00814">
    <property type="entry name" value="TsaD"/>
    <property type="match status" value="1"/>
</dbReference>
<organism evidence="2 3">
    <name type="scientific">Hoeflea marina</name>
    <dbReference type="NCBI Taxonomy" id="274592"/>
    <lineage>
        <taxon>Bacteria</taxon>
        <taxon>Pseudomonadati</taxon>
        <taxon>Pseudomonadota</taxon>
        <taxon>Alphaproteobacteria</taxon>
        <taxon>Hyphomicrobiales</taxon>
        <taxon>Rhizobiaceae</taxon>
        <taxon>Hoeflea</taxon>
    </lineage>
</organism>
<gene>
    <name evidence="2" type="ORF">DFR52_103377</name>
</gene>
<dbReference type="InterPro" id="IPR022496">
    <property type="entry name" value="T6A_TsaB"/>
</dbReference>
<name>A0A317PKI9_9HYPH</name>
<dbReference type="InterPro" id="IPR043129">
    <property type="entry name" value="ATPase_NBD"/>
</dbReference>
<dbReference type="GO" id="GO:0005829">
    <property type="term" value="C:cytosol"/>
    <property type="evidence" value="ECO:0007669"/>
    <property type="project" value="TreeGrafter"/>
</dbReference>
<dbReference type="Gene3D" id="3.30.420.40">
    <property type="match status" value="2"/>
</dbReference>
<dbReference type="InterPro" id="IPR000905">
    <property type="entry name" value="Gcp-like_dom"/>
</dbReference>
<evidence type="ECO:0000259" key="1">
    <source>
        <dbReference type="Pfam" id="PF00814"/>
    </source>
</evidence>
<dbReference type="GO" id="GO:0002949">
    <property type="term" value="P:tRNA threonylcarbamoyladenosine modification"/>
    <property type="evidence" value="ECO:0007669"/>
    <property type="project" value="InterPro"/>
</dbReference>
<feature type="domain" description="Gcp-like" evidence="1">
    <location>
        <begin position="35"/>
        <end position="127"/>
    </location>
</feature>